<keyword evidence="11" id="KW-1185">Reference proteome</keyword>
<dbReference type="PANTHER" id="PTHR48111">
    <property type="entry name" value="REGULATOR OF RPOS"/>
    <property type="match status" value="1"/>
</dbReference>
<name>A0A418W779_9SPHN</name>
<dbReference type="Gene3D" id="3.40.50.2300">
    <property type="match status" value="1"/>
</dbReference>
<accession>A0A418W779</accession>
<keyword evidence="2" id="KW-0902">Two-component regulatory system</keyword>
<protein>
    <submittedName>
        <fullName evidence="10">DNA-binding response regulator</fullName>
    </submittedName>
</protein>
<dbReference type="SMART" id="SM00862">
    <property type="entry name" value="Trans_reg_C"/>
    <property type="match status" value="1"/>
</dbReference>
<feature type="DNA-binding region" description="OmpR/PhoB-type" evidence="7">
    <location>
        <begin position="139"/>
        <end position="237"/>
    </location>
</feature>
<dbReference type="Proteomes" id="UP000286100">
    <property type="component" value="Unassembled WGS sequence"/>
</dbReference>
<evidence type="ECO:0000256" key="2">
    <source>
        <dbReference type="ARBA" id="ARBA00023012"/>
    </source>
</evidence>
<dbReference type="CDD" id="cd00383">
    <property type="entry name" value="trans_reg_C"/>
    <property type="match status" value="1"/>
</dbReference>
<evidence type="ECO:0000313" key="11">
    <source>
        <dbReference type="Proteomes" id="UP000286100"/>
    </source>
</evidence>
<comment type="caution">
    <text evidence="6">Lacks conserved residue(s) required for the propagation of feature annotation.</text>
</comment>
<dbReference type="SUPFAM" id="SSF46894">
    <property type="entry name" value="C-terminal effector domain of the bipartite response regulators"/>
    <property type="match status" value="1"/>
</dbReference>
<evidence type="ECO:0000256" key="6">
    <source>
        <dbReference type="PROSITE-ProRule" id="PRU00169"/>
    </source>
</evidence>
<dbReference type="Gene3D" id="1.10.10.10">
    <property type="entry name" value="Winged helix-like DNA-binding domain superfamily/Winged helix DNA-binding domain"/>
    <property type="match status" value="1"/>
</dbReference>
<dbReference type="GO" id="GO:0006355">
    <property type="term" value="P:regulation of DNA-templated transcription"/>
    <property type="evidence" value="ECO:0007669"/>
    <property type="project" value="InterPro"/>
</dbReference>
<proteinExistence type="predicted"/>
<dbReference type="InterPro" id="IPR001867">
    <property type="entry name" value="OmpR/PhoB-type_DNA-bd"/>
</dbReference>
<dbReference type="FunFam" id="1.10.10.10:FF:000005">
    <property type="entry name" value="Two-component system response regulator"/>
    <property type="match status" value="1"/>
</dbReference>
<dbReference type="GO" id="GO:0000156">
    <property type="term" value="F:phosphorelay response regulator activity"/>
    <property type="evidence" value="ECO:0007669"/>
    <property type="project" value="TreeGrafter"/>
</dbReference>
<keyword evidence="3" id="KW-0805">Transcription regulation</keyword>
<dbReference type="GO" id="GO:0000976">
    <property type="term" value="F:transcription cis-regulatory region binding"/>
    <property type="evidence" value="ECO:0007669"/>
    <property type="project" value="TreeGrafter"/>
</dbReference>
<reference evidence="10 11" key="1">
    <citation type="submission" date="2018-09" db="EMBL/GenBank/DDBJ databases">
        <authorList>
            <person name="Zhu H."/>
        </authorList>
    </citation>
    <scope>NUCLEOTIDE SEQUENCE [LARGE SCALE GENOMIC DNA]</scope>
    <source>
        <strain evidence="10 11">K2R01-6</strain>
    </source>
</reference>
<organism evidence="10 11">
    <name type="scientific">Sphingomonas cavernae</name>
    <dbReference type="NCBI Taxonomy" id="2320861"/>
    <lineage>
        <taxon>Bacteria</taxon>
        <taxon>Pseudomonadati</taxon>
        <taxon>Pseudomonadota</taxon>
        <taxon>Alphaproteobacteria</taxon>
        <taxon>Sphingomonadales</taxon>
        <taxon>Sphingomonadaceae</taxon>
        <taxon>Sphingomonas</taxon>
    </lineage>
</organism>
<sequence length="270" mass="29736">MCDEGRHTAQEARAVAVKMVKILVASNDEGRAAMIGQGLASAPGFTVQFSPPPQWLRDIVRTRFDLVLGLDDSDFVDRLDQLRAIGANLPVIVVTTAATPEARVRALRAGADDVVDHRCLAEELLLRATRLTRRTAPCGHRPEAGGLVIDRIERRVWRDDREIHLLPREFQLLMCLARHPGAILDRRALLATVWRLSFDPGTNVVEVHMSRLRAKIDRGFGQPLIETVKGAGYRFAHALQKRACFSENNIGTGDSAAGACTMTFTERAGA</sequence>
<evidence type="ECO:0000313" key="10">
    <source>
        <dbReference type="EMBL" id="RJF85905.1"/>
    </source>
</evidence>
<evidence type="ECO:0000256" key="7">
    <source>
        <dbReference type="PROSITE-ProRule" id="PRU01091"/>
    </source>
</evidence>
<dbReference type="EMBL" id="QYUM01000004">
    <property type="protein sequence ID" value="RJF85905.1"/>
    <property type="molecule type" value="Genomic_DNA"/>
</dbReference>
<evidence type="ECO:0000259" key="9">
    <source>
        <dbReference type="PROSITE" id="PS51755"/>
    </source>
</evidence>
<dbReference type="InterPro" id="IPR001789">
    <property type="entry name" value="Sig_transdc_resp-reg_receiver"/>
</dbReference>
<keyword evidence="5" id="KW-0804">Transcription</keyword>
<dbReference type="AlphaFoldDB" id="A0A418W779"/>
<evidence type="ECO:0000256" key="4">
    <source>
        <dbReference type="ARBA" id="ARBA00023125"/>
    </source>
</evidence>
<dbReference type="PROSITE" id="PS51755">
    <property type="entry name" value="OMPR_PHOB"/>
    <property type="match status" value="1"/>
</dbReference>
<dbReference type="SUPFAM" id="SSF52172">
    <property type="entry name" value="CheY-like"/>
    <property type="match status" value="1"/>
</dbReference>
<evidence type="ECO:0000256" key="3">
    <source>
        <dbReference type="ARBA" id="ARBA00023015"/>
    </source>
</evidence>
<dbReference type="Pfam" id="PF00486">
    <property type="entry name" value="Trans_reg_C"/>
    <property type="match status" value="1"/>
</dbReference>
<feature type="domain" description="Response regulatory" evidence="8">
    <location>
        <begin position="21"/>
        <end position="132"/>
    </location>
</feature>
<dbReference type="InterPro" id="IPR039420">
    <property type="entry name" value="WalR-like"/>
</dbReference>
<keyword evidence="1" id="KW-0597">Phosphoprotein</keyword>
<dbReference type="InterPro" id="IPR011006">
    <property type="entry name" value="CheY-like_superfamily"/>
</dbReference>
<dbReference type="GO" id="GO:0032993">
    <property type="term" value="C:protein-DNA complex"/>
    <property type="evidence" value="ECO:0007669"/>
    <property type="project" value="TreeGrafter"/>
</dbReference>
<evidence type="ECO:0000256" key="1">
    <source>
        <dbReference type="ARBA" id="ARBA00022553"/>
    </source>
</evidence>
<dbReference type="PANTHER" id="PTHR48111:SF22">
    <property type="entry name" value="REGULATOR OF RPOS"/>
    <property type="match status" value="1"/>
</dbReference>
<evidence type="ECO:0000256" key="5">
    <source>
        <dbReference type="ARBA" id="ARBA00023163"/>
    </source>
</evidence>
<dbReference type="GO" id="GO:0005829">
    <property type="term" value="C:cytosol"/>
    <property type="evidence" value="ECO:0007669"/>
    <property type="project" value="TreeGrafter"/>
</dbReference>
<comment type="caution">
    <text evidence="10">The sequence shown here is derived from an EMBL/GenBank/DDBJ whole genome shotgun (WGS) entry which is preliminary data.</text>
</comment>
<dbReference type="SMART" id="SM00448">
    <property type="entry name" value="REC"/>
    <property type="match status" value="1"/>
</dbReference>
<dbReference type="InterPro" id="IPR036388">
    <property type="entry name" value="WH-like_DNA-bd_sf"/>
</dbReference>
<keyword evidence="4 7" id="KW-0238">DNA-binding</keyword>
<feature type="domain" description="OmpR/PhoB-type" evidence="9">
    <location>
        <begin position="139"/>
        <end position="237"/>
    </location>
</feature>
<dbReference type="InterPro" id="IPR016032">
    <property type="entry name" value="Sig_transdc_resp-reg_C-effctor"/>
</dbReference>
<gene>
    <name evidence="10" type="ORF">D3876_18815</name>
</gene>
<evidence type="ECO:0000259" key="8">
    <source>
        <dbReference type="PROSITE" id="PS50110"/>
    </source>
</evidence>
<dbReference type="PROSITE" id="PS50110">
    <property type="entry name" value="RESPONSE_REGULATORY"/>
    <property type="match status" value="1"/>
</dbReference>